<dbReference type="InterPro" id="IPR011333">
    <property type="entry name" value="SKP1/BTB/POZ_sf"/>
</dbReference>
<protein>
    <recommendedName>
        <fullName evidence="3">BACK domain-containing protein</fullName>
    </recommendedName>
</protein>
<dbReference type="Proteomes" id="UP000728185">
    <property type="component" value="Unassembled WGS sequence"/>
</dbReference>
<sequence>MEAFAHTLYPIFLSQVPRKLLSDHSLYFSAALSSGMSESASGRFVFPNLTARQLSLVVQCAHSKFTLWPFEDFPANFHQSYRSHDLATASSFASTTESGFFCAVQSELDSLLAVIEAGDYLQIITLLRTCLSRLSGLLASLFLPTSVANHIRHGCHIFPLCLEGWVRVNQIENKSFTKLFQQYASQNPKLVLKPYSIQPELRPSVLELVINTLGSNLLCVSDESVVLDLVLSWLALLKDVSFDQLDTVNALFNCVRPGLLSFEARSQLFTCWSAEYPSVRWRNQLDCETFSSLMRQLPCQGPFSGLRCVLDQPEPRQFFESRASSPVLVTVTPGFGKNTVEIRLFNLLTGDLRSLDIPSCHLVKLTNESVADGDFDGRIYLCHPSMDISSHKSLIVVLYHNPYTCTVNGFIWCLATCQAEWLPPLILPAVENRSVGVNMSGCFRSRRIGVGTLPTGLHVYCAAPANSKIWLHLYRFDTTLWQWHLRASESLFSSPSTGIALFTPVDPLGLIAPDGWLYANVEFADRSDPREARIRRHNLHQTSHVRSHFFRFRFSNTAGLIIEPLPSPPFLIRIYRVLALYDTKDGSLPTRSYLFAFGTCSRDQTATQFCFNTETQQWIEWTTIGASGCNTNEDCVSDNQGRSMRPKLQVNLCPEILGFRGLVSTTYLNVRTSKVTGDVEHFPEIEEFRSHTHTDSPSVSYKPFVNSTLVLIGRPDHNMCENKTGVCGIWFHQACIGPLSESADTFDPRRPAFPLPNSLAQTLYQFPSPAAVPLANWENVVGSTNILNFRNPSPDISVPKSNAQEPSVVICPFPGIDYSWSGWAGAADSD</sequence>
<evidence type="ECO:0008006" key="3">
    <source>
        <dbReference type="Google" id="ProtNLM"/>
    </source>
</evidence>
<organism evidence="1 2">
    <name type="scientific">Fasciolopsis buskii</name>
    <dbReference type="NCBI Taxonomy" id="27845"/>
    <lineage>
        <taxon>Eukaryota</taxon>
        <taxon>Metazoa</taxon>
        <taxon>Spiralia</taxon>
        <taxon>Lophotrochozoa</taxon>
        <taxon>Platyhelminthes</taxon>
        <taxon>Trematoda</taxon>
        <taxon>Digenea</taxon>
        <taxon>Plagiorchiida</taxon>
        <taxon>Echinostomata</taxon>
        <taxon>Echinostomatoidea</taxon>
        <taxon>Fasciolidae</taxon>
        <taxon>Fasciolopsis</taxon>
    </lineage>
</organism>
<dbReference type="Gene3D" id="3.30.710.10">
    <property type="entry name" value="Potassium Channel Kv1.1, Chain A"/>
    <property type="match status" value="1"/>
</dbReference>
<keyword evidence="2" id="KW-1185">Reference proteome</keyword>
<dbReference type="OrthoDB" id="6246789at2759"/>
<name>A0A8E0RYE4_9TREM</name>
<gene>
    <name evidence="1" type="ORF">FBUS_06881</name>
</gene>
<proteinExistence type="predicted"/>
<dbReference type="AlphaFoldDB" id="A0A8E0RYE4"/>
<dbReference type="EMBL" id="LUCM01003138">
    <property type="protein sequence ID" value="KAA0196285.1"/>
    <property type="molecule type" value="Genomic_DNA"/>
</dbReference>
<comment type="caution">
    <text evidence="1">The sequence shown here is derived from an EMBL/GenBank/DDBJ whole genome shotgun (WGS) entry which is preliminary data.</text>
</comment>
<accession>A0A8E0RYE4</accession>
<evidence type="ECO:0000313" key="1">
    <source>
        <dbReference type="EMBL" id="KAA0196285.1"/>
    </source>
</evidence>
<reference evidence="1" key="1">
    <citation type="submission" date="2019-05" db="EMBL/GenBank/DDBJ databases">
        <title>Annotation for the trematode Fasciolopsis buski.</title>
        <authorList>
            <person name="Choi Y.-J."/>
        </authorList>
    </citation>
    <scope>NUCLEOTIDE SEQUENCE</scope>
    <source>
        <strain evidence="1">HT</strain>
        <tissue evidence="1">Whole worm</tissue>
    </source>
</reference>
<evidence type="ECO:0000313" key="2">
    <source>
        <dbReference type="Proteomes" id="UP000728185"/>
    </source>
</evidence>